<comment type="PTM">
    <text evidence="8">Binds 2 heme c groups covalently per subunit.</text>
</comment>
<keyword evidence="6" id="KW-0249">Electron transport</keyword>
<feature type="binding site" description="axial binding residue" evidence="9">
    <location>
        <position position="177"/>
    </location>
    <ligand>
        <name>heme c</name>
        <dbReference type="ChEBI" id="CHEBI:61717"/>
        <label>2</label>
    </ligand>
    <ligandPart>
        <name>Fe</name>
        <dbReference type="ChEBI" id="CHEBI:18248"/>
    </ligandPart>
</feature>
<feature type="chain" id="PRO_5017684801" evidence="10">
    <location>
        <begin position="19"/>
        <end position="200"/>
    </location>
</feature>
<feature type="binding site" description="axial binding residue" evidence="9">
    <location>
        <position position="77"/>
    </location>
    <ligand>
        <name>heme c</name>
        <dbReference type="ChEBI" id="CHEBI:61717"/>
        <label>1</label>
    </ligand>
    <ligandPart>
        <name>Fe</name>
        <dbReference type="ChEBI" id="CHEBI:18248"/>
    </ligandPart>
</feature>
<evidence type="ECO:0000256" key="5">
    <source>
        <dbReference type="ARBA" id="ARBA00022764"/>
    </source>
</evidence>
<evidence type="ECO:0000256" key="8">
    <source>
        <dbReference type="PIRSR" id="PIRSR000005-1"/>
    </source>
</evidence>
<evidence type="ECO:0000256" key="2">
    <source>
        <dbReference type="ARBA" id="ARBA00022448"/>
    </source>
</evidence>
<keyword evidence="4 9" id="KW-0479">Metal-binding</keyword>
<dbReference type="PIRSF" id="PIRSF000005">
    <property type="entry name" value="Cytochrome_c4"/>
    <property type="match status" value="1"/>
</dbReference>
<comment type="subcellular location">
    <subcellularLocation>
        <location evidence="1">Periplasm</location>
    </subcellularLocation>
</comment>
<feature type="binding site" description="covalent" evidence="8">
    <location>
        <position position="133"/>
    </location>
    <ligand>
        <name>heme c</name>
        <dbReference type="ChEBI" id="CHEBI:61717"/>
        <label>2</label>
    </ligand>
</feature>
<keyword evidence="13" id="KW-1185">Reference proteome</keyword>
<evidence type="ECO:0000256" key="10">
    <source>
        <dbReference type="SAM" id="SignalP"/>
    </source>
</evidence>
<evidence type="ECO:0000313" key="12">
    <source>
        <dbReference type="EMBL" id="REG82679.1"/>
    </source>
</evidence>
<dbReference type="OrthoDB" id="9773456at2"/>
<dbReference type="PANTHER" id="PTHR33751">
    <property type="entry name" value="CBB3-TYPE CYTOCHROME C OXIDASE SUBUNIT FIXP"/>
    <property type="match status" value="1"/>
</dbReference>
<feature type="binding site" description="covalent" evidence="8">
    <location>
        <position position="34"/>
    </location>
    <ligand>
        <name>heme c</name>
        <dbReference type="ChEBI" id="CHEBI:61717"/>
        <label>1</label>
    </ligand>
</feature>
<feature type="binding site" description="axial binding residue" evidence="9">
    <location>
        <position position="134"/>
    </location>
    <ligand>
        <name>heme c</name>
        <dbReference type="ChEBI" id="CHEBI:61717"/>
        <label>2</label>
    </ligand>
    <ligandPart>
        <name>Fe</name>
        <dbReference type="ChEBI" id="CHEBI:18248"/>
    </ligandPart>
</feature>
<dbReference type="PANTHER" id="PTHR33751:SF9">
    <property type="entry name" value="CYTOCHROME C4"/>
    <property type="match status" value="1"/>
</dbReference>
<evidence type="ECO:0000256" key="9">
    <source>
        <dbReference type="PIRSR" id="PIRSR000005-2"/>
    </source>
</evidence>
<sequence>MQRLCLSLLLIVSSVCLAQTYDASGQGKALTTRCIACHGEDGNGHIAVFPKLAGQQPSYLLKQLTDIQSGQRHVPQMAGLLDNYSAQDLSDIASYFAGQQITLEHTAPDYLEQGATLYRFGNPETGVTACAACHGPAGKGINSARFPALGGQFEGYTKAQLQAFKNGTRNNDMANIMQQIAKPLSNAEIDAVANYLQGLH</sequence>
<keyword evidence="3 8" id="KW-0349">Heme</keyword>
<reference evidence="12 13" key="1">
    <citation type="submission" date="2018-08" db="EMBL/GenBank/DDBJ databases">
        <title>Genomic Encyclopedia of Type Strains, Phase III (KMG-III): the genomes of soil and plant-associated and newly described type strains.</title>
        <authorList>
            <person name="Whitman W."/>
        </authorList>
    </citation>
    <scope>NUCLEOTIDE SEQUENCE [LARGE SCALE GENOMIC DNA]</scope>
    <source>
        <strain evidence="12 13">CECT 7375</strain>
    </source>
</reference>
<dbReference type="Pfam" id="PF00034">
    <property type="entry name" value="Cytochrom_C"/>
    <property type="match status" value="2"/>
</dbReference>
<organism evidence="12 13">
    <name type="scientific">Marinomonas pollencensis</name>
    <dbReference type="NCBI Taxonomy" id="491954"/>
    <lineage>
        <taxon>Bacteria</taxon>
        <taxon>Pseudomonadati</taxon>
        <taxon>Pseudomonadota</taxon>
        <taxon>Gammaproteobacteria</taxon>
        <taxon>Oceanospirillales</taxon>
        <taxon>Oceanospirillaceae</taxon>
        <taxon>Marinomonas</taxon>
    </lineage>
</organism>
<evidence type="ECO:0000313" key="13">
    <source>
        <dbReference type="Proteomes" id="UP000256542"/>
    </source>
</evidence>
<dbReference type="InterPro" id="IPR050597">
    <property type="entry name" value="Cytochrome_c_Oxidase_Subunit"/>
</dbReference>
<feature type="domain" description="Cytochrome c" evidence="11">
    <location>
        <begin position="22"/>
        <end position="100"/>
    </location>
</feature>
<dbReference type="InterPro" id="IPR024167">
    <property type="entry name" value="Cytochrome_c4-like"/>
</dbReference>
<dbReference type="InterPro" id="IPR009056">
    <property type="entry name" value="Cyt_c-like_dom"/>
</dbReference>
<keyword evidence="7 9" id="KW-0408">Iron</keyword>
<evidence type="ECO:0000256" key="4">
    <source>
        <dbReference type="ARBA" id="ARBA00022723"/>
    </source>
</evidence>
<dbReference type="RefSeq" id="WP_115898237.1">
    <property type="nucleotide sequence ID" value="NZ_QUNG01000008.1"/>
</dbReference>
<dbReference type="GO" id="GO:0009055">
    <property type="term" value="F:electron transfer activity"/>
    <property type="evidence" value="ECO:0007669"/>
    <property type="project" value="InterPro"/>
</dbReference>
<dbReference type="PROSITE" id="PS51007">
    <property type="entry name" value="CYTC"/>
    <property type="match status" value="2"/>
</dbReference>
<dbReference type="GO" id="GO:0020037">
    <property type="term" value="F:heme binding"/>
    <property type="evidence" value="ECO:0007669"/>
    <property type="project" value="InterPro"/>
</dbReference>
<protein>
    <submittedName>
        <fullName evidence="12">Cytochrome c553</fullName>
    </submittedName>
</protein>
<evidence type="ECO:0000256" key="6">
    <source>
        <dbReference type="ARBA" id="ARBA00022982"/>
    </source>
</evidence>
<evidence type="ECO:0000256" key="7">
    <source>
        <dbReference type="ARBA" id="ARBA00023004"/>
    </source>
</evidence>
<keyword evidence="5" id="KW-0574">Periplasm</keyword>
<evidence type="ECO:0000256" key="1">
    <source>
        <dbReference type="ARBA" id="ARBA00004418"/>
    </source>
</evidence>
<dbReference type="SUPFAM" id="SSF46626">
    <property type="entry name" value="Cytochrome c"/>
    <property type="match status" value="2"/>
</dbReference>
<dbReference type="AlphaFoldDB" id="A0A3E0DJ95"/>
<gene>
    <name evidence="12" type="ORF">DFP81_108113</name>
</gene>
<proteinExistence type="predicted"/>
<dbReference type="Gene3D" id="1.10.760.10">
    <property type="entry name" value="Cytochrome c-like domain"/>
    <property type="match status" value="2"/>
</dbReference>
<dbReference type="GO" id="GO:0005506">
    <property type="term" value="F:iron ion binding"/>
    <property type="evidence" value="ECO:0007669"/>
    <property type="project" value="InterPro"/>
</dbReference>
<keyword evidence="10" id="KW-0732">Signal</keyword>
<feature type="signal peptide" evidence="10">
    <location>
        <begin position="1"/>
        <end position="18"/>
    </location>
</feature>
<feature type="domain" description="Cytochrome c" evidence="11">
    <location>
        <begin position="109"/>
        <end position="200"/>
    </location>
</feature>
<accession>A0A3E0DJ95</accession>
<comment type="caution">
    <text evidence="12">The sequence shown here is derived from an EMBL/GenBank/DDBJ whole genome shotgun (WGS) entry which is preliminary data.</text>
</comment>
<dbReference type="InterPro" id="IPR036909">
    <property type="entry name" value="Cyt_c-like_dom_sf"/>
</dbReference>
<feature type="binding site" description="covalent" evidence="8">
    <location>
        <position position="130"/>
    </location>
    <ligand>
        <name>heme c</name>
        <dbReference type="ChEBI" id="CHEBI:61717"/>
        <label>2</label>
    </ligand>
</feature>
<evidence type="ECO:0000259" key="11">
    <source>
        <dbReference type="PROSITE" id="PS51007"/>
    </source>
</evidence>
<feature type="binding site" description="axial binding residue" evidence="9">
    <location>
        <position position="38"/>
    </location>
    <ligand>
        <name>heme c</name>
        <dbReference type="ChEBI" id="CHEBI:61717"/>
        <label>1</label>
    </ligand>
    <ligandPart>
        <name>Fe</name>
        <dbReference type="ChEBI" id="CHEBI:18248"/>
    </ligandPart>
</feature>
<dbReference type="Proteomes" id="UP000256542">
    <property type="component" value="Unassembled WGS sequence"/>
</dbReference>
<dbReference type="EMBL" id="QUNG01000008">
    <property type="protein sequence ID" value="REG82679.1"/>
    <property type="molecule type" value="Genomic_DNA"/>
</dbReference>
<keyword evidence="2" id="KW-0813">Transport</keyword>
<name>A0A3E0DJ95_9GAMM</name>
<dbReference type="GO" id="GO:0042597">
    <property type="term" value="C:periplasmic space"/>
    <property type="evidence" value="ECO:0007669"/>
    <property type="project" value="UniProtKB-SubCell"/>
</dbReference>
<feature type="binding site" description="covalent" evidence="8">
    <location>
        <position position="37"/>
    </location>
    <ligand>
        <name>heme c</name>
        <dbReference type="ChEBI" id="CHEBI:61717"/>
        <label>1</label>
    </ligand>
</feature>
<evidence type="ECO:0000256" key="3">
    <source>
        <dbReference type="ARBA" id="ARBA00022617"/>
    </source>
</evidence>